<comment type="catalytic activity">
    <reaction evidence="8 10">
        <text>L-aspartyl-tRNA(Asn) + L-glutamine + ATP + H2O = L-asparaginyl-tRNA(Asn) + L-glutamate + ADP + phosphate + 2 H(+)</text>
        <dbReference type="Rhea" id="RHEA:14513"/>
        <dbReference type="Rhea" id="RHEA-COMP:9674"/>
        <dbReference type="Rhea" id="RHEA-COMP:9677"/>
        <dbReference type="ChEBI" id="CHEBI:15377"/>
        <dbReference type="ChEBI" id="CHEBI:15378"/>
        <dbReference type="ChEBI" id="CHEBI:29985"/>
        <dbReference type="ChEBI" id="CHEBI:30616"/>
        <dbReference type="ChEBI" id="CHEBI:43474"/>
        <dbReference type="ChEBI" id="CHEBI:58359"/>
        <dbReference type="ChEBI" id="CHEBI:78515"/>
        <dbReference type="ChEBI" id="CHEBI:78516"/>
        <dbReference type="ChEBI" id="CHEBI:456216"/>
    </reaction>
</comment>
<dbReference type="GO" id="GO:0070681">
    <property type="term" value="P:glutaminyl-tRNAGln biosynthesis via transamidation"/>
    <property type="evidence" value="ECO:0007669"/>
    <property type="project" value="TreeGrafter"/>
</dbReference>
<evidence type="ECO:0000256" key="10">
    <source>
        <dbReference type="HAMAP-Rule" id="MF_00121"/>
    </source>
</evidence>
<proteinExistence type="inferred from homology"/>
<keyword evidence="6 10" id="KW-0648">Protein biosynthesis</keyword>
<evidence type="ECO:0000256" key="2">
    <source>
        <dbReference type="ARBA" id="ARBA00011123"/>
    </source>
</evidence>
<dbReference type="Proteomes" id="UP001219901">
    <property type="component" value="Chromosome"/>
</dbReference>
<reference evidence="14" key="3">
    <citation type="submission" date="2023-06" db="EMBL/GenBank/DDBJ databases">
        <title>Pangenomics reveal diversification of enzyme families and niche specialization in globally abundant SAR202 bacteria.</title>
        <authorList>
            <person name="Saw J.H.W."/>
        </authorList>
    </citation>
    <scope>NUCLEOTIDE SEQUENCE [LARGE SCALE GENOMIC DNA]</scope>
    <source>
        <strain evidence="14">JH1073</strain>
    </source>
</reference>
<gene>
    <name evidence="10 13" type="primary">gatB</name>
    <name evidence="12" type="ORF">GKO46_11200</name>
    <name evidence="13" type="ORF">GKO48_10340</name>
</gene>
<evidence type="ECO:0000313" key="14">
    <source>
        <dbReference type="Proteomes" id="UP001219901"/>
    </source>
</evidence>
<comment type="similarity">
    <text evidence="1 10">Belongs to the GatB/GatE family. GatB subfamily.</text>
</comment>
<dbReference type="EMBL" id="WMBE01000003">
    <property type="protein sequence ID" value="MDG0867633.1"/>
    <property type="molecule type" value="Genomic_DNA"/>
</dbReference>
<dbReference type="InterPro" id="IPR003789">
    <property type="entry name" value="Asn/Gln_tRNA_amidoTrase-B-like"/>
</dbReference>
<sequence>MEYEAVIGLETHVQLKTRSKMFGTSSAEYQAAEPNTIVDAVSMALPGTLPVVNQTAVEYAMMIGMAINCNIARITKFDRKNYTYPDLMKGYQITQMDEPICYDGYVDLPIEESVRVRINRVHMEEDVARLVHVEGPQGGTVHSLIDINRAGTPLMEVVTEPDMHTSEQVESYINSLQHIIRYLGVGTANMEEGSFRCDANISVRPKGSTELTTKVEVKNMNRVRAVVRAVEYEIERQIAAYESGERIVQETRGWDDGKGVTNSQRSKEEANDYRYFPEPDIPPLIISEDWIESTEAKMPELPIARKTRFQEEWGLSEYDADLLTLLRSTADYFEEVCEGVKAESSEAKQAFAKATANWLNGEMARLMNEDGVVNMADTKVTPKALATLVEKFRKRELNNNSAKQVFEIMYSKGTAPETIIEDLGLGVVSGSDSLGPIVDEVIANNEKAVNDYLGGKEVALKSLMGQVMKATRGQADPVQATEMIKEKLASR</sequence>
<dbReference type="InterPro" id="IPR014746">
    <property type="entry name" value="Gln_synth/guanido_kin_cat_dom"/>
</dbReference>
<dbReference type="EMBL" id="CP046147">
    <property type="protein sequence ID" value="WFG40000.1"/>
    <property type="molecule type" value="Genomic_DNA"/>
</dbReference>
<evidence type="ECO:0000256" key="4">
    <source>
        <dbReference type="ARBA" id="ARBA00022741"/>
    </source>
</evidence>
<evidence type="ECO:0000256" key="1">
    <source>
        <dbReference type="ARBA" id="ARBA00005306"/>
    </source>
</evidence>
<keyword evidence="5 10" id="KW-0067">ATP-binding</keyword>
<dbReference type="InterPro" id="IPR042114">
    <property type="entry name" value="GatB_C_1"/>
</dbReference>
<dbReference type="RefSeq" id="WP_342826177.1">
    <property type="nucleotide sequence ID" value="NZ_CP046146.1"/>
</dbReference>
<dbReference type="GO" id="GO:0050567">
    <property type="term" value="F:glutaminyl-tRNA synthase (glutamine-hydrolyzing) activity"/>
    <property type="evidence" value="ECO:0007669"/>
    <property type="project" value="UniProtKB-UniRule"/>
</dbReference>
<keyword evidence="14" id="KW-1185">Reference proteome</keyword>
<organism evidence="13 14">
    <name type="scientific">Candidatus Lucifugimonas marina</name>
    <dbReference type="NCBI Taxonomy" id="3038979"/>
    <lineage>
        <taxon>Bacteria</taxon>
        <taxon>Bacillati</taxon>
        <taxon>Chloroflexota</taxon>
        <taxon>Dehalococcoidia</taxon>
        <taxon>SAR202 cluster</taxon>
        <taxon>Candidatus Lucifugimonadales</taxon>
        <taxon>Candidatus Lucifugimonadaceae</taxon>
        <taxon>Candidatus Lucifugimonas</taxon>
    </lineage>
</organism>
<evidence type="ECO:0000256" key="9">
    <source>
        <dbReference type="ARBA" id="ARBA00047913"/>
    </source>
</evidence>
<dbReference type="FunFam" id="1.10.10.410:FF:000001">
    <property type="entry name" value="Aspartyl/glutamyl-tRNA(Asn/Gln) amidotransferase subunit B"/>
    <property type="match status" value="1"/>
</dbReference>
<dbReference type="EC" id="6.3.5.-" evidence="10"/>
<evidence type="ECO:0000313" key="15">
    <source>
        <dbReference type="Proteomes" id="UP001321249"/>
    </source>
</evidence>
<dbReference type="InterPro" id="IPR023168">
    <property type="entry name" value="GatB_Yqey_C_2"/>
</dbReference>
<dbReference type="NCBIfam" id="TIGR00133">
    <property type="entry name" value="gatB"/>
    <property type="match status" value="1"/>
</dbReference>
<keyword evidence="4 10" id="KW-0547">Nucleotide-binding</keyword>
<dbReference type="PANTHER" id="PTHR11659">
    <property type="entry name" value="GLUTAMYL-TRNA GLN AMIDOTRANSFERASE SUBUNIT B MITOCHONDRIAL AND PROKARYOTIC PET112-RELATED"/>
    <property type="match status" value="1"/>
</dbReference>
<evidence type="ECO:0000256" key="5">
    <source>
        <dbReference type="ARBA" id="ARBA00022840"/>
    </source>
</evidence>
<feature type="domain" description="Asn/Gln amidotransferase" evidence="11">
    <location>
        <begin position="331"/>
        <end position="488"/>
    </location>
</feature>
<evidence type="ECO:0000256" key="7">
    <source>
        <dbReference type="ARBA" id="ARBA00024799"/>
    </source>
</evidence>
<dbReference type="InterPro" id="IPR018027">
    <property type="entry name" value="Asn/Gln_amidotransferase"/>
</dbReference>
<dbReference type="InterPro" id="IPR004413">
    <property type="entry name" value="GatB"/>
</dbReference>
<dbReference type="GO" id="GO:0006412">
    <property type="term" value="P:translation"/>
    <property type="evidence" value="ECO:0007669"/>
    <property type="project" value="UniProtKB-UniRule"/>
</dbReference>
<dbReference type="PANTHER" id="PTHR11659:SF0">
    <property type="entry name" value="GLUTAMYL-TRNA(GLN) AMIDOTRANSFERASE SUBUNIT B, MITOCHONDRIAL"/>
    <property type="match status" value="1"/>
</dbReference>
<dbReference type="AlphaFoldDB" id="A0AAJ5ZFE4"/>
<evidence type="ECO:0000313" key="12">
    <source>
        <dbReference type="EMBL" id="MDG0867633.1"/>
    </source>
</evidence>
<dbReference type="InterPro" id="IPR006075">
    <property type="entry name" value="Asn/Gln-tRNA_Trfase_suB/E_cat"/>
</dbReference>
<dbReference type="PROSITE" id="PS01234">
    <property type="entry name" value="GATB"/>
    <property type="match status" value="1"/>
</dbReference>
<accession>A0AAJ5ZFE4</accession>
<dbReference type="NCBIfam" id="NF004014">
    <property type="entry name" value="PRK05477.1-4"/>
    <property type="match status" value="1"/>
</dbReference>
<protein>
    <recommendedName>
        <fullName evidence="10">Aspartyl/glutamyl-tRNA(Asn/Gln) amidotransferase subunit B</fullName>
        <shortName evidence="10">Asp/Glu-ADT subunit B</shortName>
        <ecNumber evidence="10">6.3.5.-</ecNumber>
    </recommendedName>
</protein>
<evidence type="ECO:0000259" key="11">
    <source>
        <dbReference type="SMART" id="SM00845"/>
    </source>
</evidence>
<evidence type="ECO:0000256" key="3">
    <source>
        <dbReference type="ARBA" id="ARBA00022598"/>
    </source>
</evidence>
<dbReference type="Gene3D" id="1.10.150.380">
    <property type="entry name" value="GatB domain, N-terminal subdomain"/>
    <property type="match status" value="1"/>
</dbReference>
<comment type="subunit">
    <text evidence="2 10">Heterotrimer of A, B and C subunits.</text>
</comment>
<keyword evidence="3 10" id="KW-0436">Ligase</keyword>
<name>A0AAJ5ZFE4_9CHLR</name>
<reference evidence="14 15" key="1">
    <citation type="submission" date="2019-11" db="EMBL/GenBank/DDBJ databases">
        <authorList>
            <person name="Cho J.-C."/>
        </authorList>
    </citation>
    <scope>NUCLEOTIDE SEQUENCE [LARGE SCALE GENOMIC DNA]</scope>
    <source>
        <strain evidence="13 14">JH1073</strain>
        <strain evidence="12 15">JH702</strain>
    </source>
</reference>
<evidence type="ECO:0000256" key="8">
    <source>
        <dbReference type="ARBA" id="ARBA00047380"/>
    </source>
</evidence>
<dbReference type="Gene3D" id="1.10.10.410">
    <property type="match status" value="1"/>
</dbReference>
<evidence type="ECO:0000256" key="6">
    <source>
        <dbReference type="ARBA" id="ARBA00022917"/>
    </source>
</evidence>
<dbReference type="Pfam" id="PF02934">
    <property type="entry name" value="GatB_N"/>
    <property type="match status" value="1"/>
</dbReference>
<comment type="catalytic activity">
    <reaction evidence="9 10">
        <text>L-glutamyl-tRNA(Gln) + L-glutamine + ATP + H2O = L-glutaminyl-tRNA(Gln) + L-glutamate + ADP + phosphate + H(+)</text>
        <dbReference type="Rhea" id="RHEA:17521"/>
        <dbReference type="Rhea" id="RHEA-COMP:9681"/>
        <dbReference type="Rhea" id="RHEA-COMP:9684"/>
        <dbReference type="ChEBI" id="CHEBI:15377"/>
        <dbReference type="ChEBI" id="CHEBI:15378"/>
        <dbReference type="ChEBI" id="CHEBI:29985"/>
        <dbReference type="ChEBI" id="CHEBI:30616"/>
        <dbReference type="ChEBI" id="CHEBI:43474"/>
        <dbReference type="ChEBI" id="CHEBI:58359"/>
        <dbReference type="ChEBI" id="CHEBI:78520"/>
        <dbReference type="ChEBI" id="CHEBI:78521"/>
        <dbReference type="ChEBI" id="CHEBI:456216"/>
    </reaction>
</comment>
<dbReference type="Pfam" id="PF02637">
    <property type="entry name" value="GatB_Yqey"/>
    <property type="match status" value="1"/>
</dbReference>
<dbReference type="SUPFAM" id="SSF89095">
    <property type="entry name" value="GatB/YqeY motif"/>
    <property type="match status" value="1"/>
</dbReference>
<dbReference type="HAMAP" id="MF_00121">
    <property type="entry name" value="GatB"/>
    <property type="match status" value="1"/>
</dbReference>
<dbReference type="InterPro" id="IPR017959">
    <property type="entry name" value="Asn/Gln-tRNA_amidoTrfase_suB/E"/>
</dbReference>
<dbReference type="InterPro" id="IPR017958">
    <property type="entry name" value="Gln-tRNA_amidoTrfase_suB_CS"/>
</dbReference>
<dbReference type="SUPFAM" id="SSF55931">
    <property type="entry name" value="Glutamine synthetase/guanido kinase"/>
    <property type="match status" value="1"/>
</dbReference>
<dbReference type="NCBIfam" id="NF004012">
    <property type="entry name" value="PRK05477.1-2"/>
    <property type="match status" value="1"/>
</dbReference>
<dbReference type="GO" id="GO:0005524">
    <property type="term" value="F:ATP binding"/>
    <property type="evidence" value="ECO:0007669"/>
    <property type="project" value="UniProtKB-KW"/>
</dbReference>
<dbReference type="Proteomes" id="UP001321249">
    <property type="component" value="Unassembled WGS sequence"/>
</dbReference>
<reference evidence="13" key="2">
    <citation type="journal article" date="2023" name="Nat. Commun.">
        <title>Cultivation of marine bacteria of the SAR202 clade.</title>
        <authorList>
            <person name="Lim Y."/>
            <person name="Seo J.H."/>
            <person name="Giovannoni S.J."/>
            <person name="Kang I."/>
            <person name="Cho J.C."/>
        </authorList>
    </citation>
    <scope>NUCLEOTIDE SEQUENCE</scope>
    <source>
        <strain evidence="13">JH1073</strain>
    </source>
</reference>
<comment type="function">
    <text evidence="7 10">Allows the formation of correctly charged Asn-tRNA(Asn) or Gln-tRNA(Gln) through the transamidation of misacylated Asp-tRNA(Asn) or Glu-tRNA(Gln) in organisms which lack either or both of asparaginyl-tRNA or glutaminyl-tRNA synthetases. The reaction takes place in the presence of glutamine and ATP through an activated phospho-Asp-tRNA(Asn) or phospho-Glu-tRNA(Gln).</text>
</comment>
<evidence type="ECO:0000313" key="13">
    <source>
        <dbReference type="EMBL" id="WFG40000.1"/>
    </source>
</evidence>
<dbReference type="SMART" id="SM00845">
    <property type="entry name" value="GatB_Yqey"/>
    <property type="match status" value="1"/>
</dbReference>